<dbReference type="RefSeq" id="WP_345112710.1">
    <property type="nucleotide sequence ID" value="NZ_BAABDH010000034.1"/>
</dbReference>
<accession>A0ABP7MZW7</accession>
<keyword evidence="2" id="KW-1185">Reference proteome</keyword>
<protein>
    <submittedName>
        <fullName evidence="1">Uncharacterized protein</fullName>
    </submittedName>
</protein>
<dbReference type="EMBL" id="BAABDH010000034">
    <property type="protein sequence ID" value="GAA3933660.1"/>
    <property type="molecule type" value="Genomic_DNA"/>
</dbReference>
<evidence type="ECO:0000313" key="2">
    <source>
        <dbReference type="Proteomes" id="UP001499909"/>
    </source>
</evidence>
<name>A0ABP7MZW7_9BACT</name>
<organism evidence="1 2">
    <name type="scientific">Hymenobacter algoricola</name>
    <dbReference type="NCBI Taxonomy" id="486267"/>
    <lineage>
        <taxon>Bacteria</taxon>
        <taxon>Pseudomonadati</taxon>
        <taxon>Bacteroidota</taxon>
        <taxon>Cytophagia</taxon>
        <taxon>Cytophagales</taxon>
        <taxon>Hymenobacteraceae</taxon>
        <taxon>Hymenobacter</taxon>
    </lineage>
</organism>
<gene>
    <name evidence="1" type="ORF">GCM10022406_17840</name>
</gene>
<sequence length="110" mass="11886">MKLRLEDNTLRLRLSAADLTEFSRAGRLETVLLLGLAATDTLTYALVRAADLAGSEPQLIYAPGHITIALPAPLADAWTSTETISLRGQLPVAGNQVLHILVEKDLDCKH</sequence>
<dbReference type="Pfam" id="PF22668">
    <property type="entry name" value="DUF7009"/>
    <property type="match status" value="1"/>
</dbReference>
<comment type="caution">
    <text evidence="1">The sequence shown here is derived from an EMBL/GenBank/DDBJ whole genome shotgun (WGS) entry which is preliminary data.</text>
</comment>
<reference evidence="2" key="1">
    <citation type="journal article" date="2019" name="Int. J. Syst. Evol. Microbiol.">
        <title>The Global Catalogue of Microorganisms (GCM) 10K type strain sequencing project: providing services to taxonomists for standard genome sequencing and annotation.</title>
        <authorList>
            <consortium name="The Broad Institute Genomics Platform"/>
            <consortium name="The Broad Institute Genome Sequencing Center for Infectious Disease"/>
            <person name="Wu L."/>
            <person name="Ma J."/>
        </authorList>
    </citation>
    <scope>NUCLEOTIDE SEQUENCE [LARGE SCALE GENOMIC DNA]</scope>
    <source>
        <strain evidence="2">JCM 17214</strain>
    </source>
</reference>
<dbReference type="InterPro" id="IPR053825">
    <property type="entry name" value="DUF7009"/>
</dbReference>
<proteinExistence type="predicted"/>
<dbReference type="Proteomes" id="UP001499909">
    <property type="component" value="Unassembled WGS sequence"/>
</dbReference>
<evidence type="ECO:0000313" key="1">
    <source>
        <dbReference type="EMBL" id="GAA3933660.1"/>
    </source>
</evidence>